<evidence type="ECO:0000259" key="14">
    <source>
        <dbReference type="Pfam" id="PF18139"/>
    </source>
</evidence>
<evidence type="ECO:0000256" key="3">
    <source>
        <dbReference type="ARBA" id="ARBA00022475"/>
    </source>
</evidence>
<evidence type="ECO:0000256" key="4">
    <source>
        <dbReference type="ARBA" id="ARBA00022568"/>
    </source>
</evidence>
<evidence type="ECO:0000256" key="7">
    <source>
        <dbReference type="ARBA" id="ARBA00022837"/>
    </source>
</evidence>
<organism evidence="16 17">
    <name type="scientific">Limulus polyphemus</name>
    <name type="common">Atlantic horseshoe crab</name>
    <dbReference type="NCBI Taxonomy" id="6850"/>
    <lineage>
        <taxon>Eukaryota</taxon>
        <taxon>Metazoa</taxon>
        <taxon>Ecdysozoa</taxon>
        <taxon>Arthropoda</taxon>
        <taxon>Chelicerata</taxon>
        <taxon>Merostomata</taxon>
        <taxon>Xiphosura</taxon>
        <taxon>Limulidae</taxon>
        <taxon>Limulus</taxon>
    </lineage>
</organism>
<feature type="transmembrane region" description="Helical" evidence="13">
    <location>
        <begin position="926"/>
        <end position="949"/>
    </location>
</feature>
<evidence type="ECO:0000256" key="1">
    <source>
        <dbReference type="ARBA" id="ARBA00004651"/>
    </source>
</evidence>
<protein>
    <submittedName>
        <fullName evidence="17">Protein ced-11-like isoform X1</fullName>
    </submittedName>
</protein>
<feature type="transmembrane region" description="Helical" evidence="13">
    <location>
        <begin position="765"/>
        <end position="782"/>
    </location>
</feature>
<evidence type="ECO:0000256" key="8">
    <source>
        <dbReference type="ARBA" id="ARBA00022989"/>
    </source>
</evidence>
<evidence type="ECO:0000313" key="16">
    <source>
        <dbReference type="Proteomes" id="UP000694941"/>
    </source>
</evidence>
<evidence type="ECO:0000259" key="15">
    <source>
        <dbReference type="Pfam" id="PF25508"/>
    </source>
</evidence>
<dbReference type="InterPro" id="IPR041491">
    <property type="entry name" value="TRPM_SLOG"/>
</dbReference>
<dbReference type="Pfam" id="PF18139">
    <property type="entry name" value="LSDAT_euk"/>
    <property type="match status" value="1"/>
</dbReference>
<keyword evidence="11" id="KW-0407">Ion channel</keyword>
<feature type="region of interest" description="Disordered" evidence="12">
    <location>
        <begin position="1"/>
        <end position="23"/>
    </location>
</feature>
<dbReference type="Pfam" id="PF25969">
    <property type="entry name" value="NUDT9_N"/>
    <property type="match status" value="1"/>
</dbReference>
<dbReference type="PANTHER" id="PTHR13800:SF1">
    <property type="entry name" value="TRANSIENT RECEPTOR POTENTIAL CATION CHANNEL TRPM"/>
    <property type="match status" value="1"/>
</dbReference>
<reference evidence="17" key="1">
    <citation type="submission" date="2025-08" db="UniProtKB">
        <authorList>
            <consortium name="RefSeq"/>
        </authorList>
    </citation>
    <scope>IDENTIFICATION</scope>
    <source>
        <tissue evidence="17">Muscle</tissue>
    </source>
</reference>
<feature type="transmembrane region" description="Helical" evidence="13">
    <location>
        <begin position="870"/>
        <end position="890"/>
    </location>
</feature>
<keyword evidence="3" id="KW-1003">Cell membrane</keyword>
<comment type="subcellular location">
    <subcellularLocation>
        <location evidence="1">Cell membrane</location>
        <topology evidence="1">Multi-pass membrane protein</topology>
    </subcellularLocation>
</comment>
<gene>
    <name evidence="17" type="primary">LOC106464459</name>
</gene>
<dbReference type="InterPro" id="IPR050927">
    <property type="entry name" value="TRPM"/>
</dbReference>
<dbReference type="Pfam" id="PF25508">
    <property type="entry name" value="TRPM2"/>
    <property type="match status" value="1"/>
</dbReference>
<keyword evidence="8 13" id="KW-1133">Transmembrane helix</keyword>
<feature type="domain" description="TRPM SLOG" evidence="14">
    <location>
        <begin position="124"/>
        <end position="422"/>
    </location>
</feature>
<keyword evidence="9" id="KW-0406">Ion transport</keyword>
<feature type="transmembrane region" description="Helical" evidence="13">
    <location>
        <begin position="1090"/>
        <end position="1115"/>
    </location>
</feature>
<feature type="transmembrane region" description="Helical" evidence="13">
    <location>
        <begin position="896"/>
        <end position="914"/>
    </location>
</feature>
<feature type="transmembrane region" description="Helical" evidence="13">
    <location>
        <begin position="961"/>
        <end position="983"/>
    </location>
</feature>
<dbReference type="Proteomes" id="UP000694941">
    <property type="component" value="Unplaced"/>
</dbReference>
<name>A0ABM1SW88_LIMPO</name>
<feature type="domain" description="TRPM-like" evidence="15">
    <location>
        <begin position="620"/>
        <end position="735"/>
    </location>
</feature>
<sequence>MTVYNSEHSTGTSSARAEAENRQSERNYRFSFVRQIFGDIGRRLNQSVRPGPLRARNMRRRGYTHRGTECDPSVNLIDARELTETQQKASKLLRQPEGITGSRKLGKGSVSFWRNCAYEKEGRPFILVEHDVSMDDVGEVLHKEWKLCSPRIVLVLVSNVKPLIGWKNTRKLNNFLKGLVTAANTTNMWIMTHGANIGIVKAVGDALHEETLHRQSLFCHKHPNLSVPIPTPLTVIGVIREDMVDYAEILNELGRVEIENDGNRPEENKYELNPDHSHFIVVKDKSVDKIGGNHFLYRLEQYIADTEELREVELDGDAVMTFDYKFHVEGSEVPVIAILVQGGYDCARIIMQHLKNQLPVMVIQGSGGLADLIAYSYLELKHRTQGRWDPEFVENFLKPEISTKIAENFPRLRENSIARNIFRDRILECTRYSKQGQQTYLTILNIHSHTCDLTNLDENILRALFKSQQSEVTKWYEQMEKDLHLTIDWNSPQVALNEVFAKDLTNKFKVSKEIFEQALLRPDRERFVNLFLNEGFKLHKYLTPKRLRSLFLRVQDQEFFQSVCWEGVLGHGMLVKIGKNFLEEDLNWLIETATGFPKFVCSQELSVNAVGMYTVSPAAAERKALTLLTMWAIFTNRITLAETLWQNSDQPIHLALVISKMCNELKNYTSESGYKLEMKKTRRKFSELAIGVLDISYKEATCRCFDVLSEESPDWSYKTAVELAADAQNRTFLSHPCCQKWLTWLFLGNIRIRELTWGFMKLPQWFKVLMCAFFIFPMYFWVRFKTDSEDCEVLSGDYAIDSDNEKEGESEGLIDRRSQYRTNTTRVGSIIRSREDEKELEQEPSTVVTVTYPPLWRMIYLMWSAPVTKLWTFQVFYMTYLGLFSLAVLWPSCGNYYLDITVCAWTSLMVVETIRRTYRLYRKYSSIPLFLKCCEILLIIAFICLYAMGRIYQLGAFYDPYSGKVLLCLGLLYFYYRLIAIYLPISPTLGPLLYRVRLMVTVDFINFMRMTLLVIISCGVVIHATIYPDYPLTSELFRRTFHRAWFSMFLTPIADLEAQDRCHSLWFYRNSSDTCHVGNYKDYTCPTTGVWPYIFSIQYFILLKLILLTLLYAIFSATASKIQDETDAIWKFQRYQLVVDFANRLRLPAPLSIFSYLAGLGEWIYHGLCCIICRKTSDTTDKPEGGLFGKDLAGLLQDKDYNYWKELAQEYCRYQEEKIRNNDIPKKQMELLTTIAEDVDYEKKVMTQIRGQMRELERMMNQAQVFLEDLKKMSQKDESLQISLHYLARQSPYQGTAVQRFPVPDKYVAWEVLWVEYDPVIYSQHRSQFPVYLHPFVDDDILLLLRSKCAIPVLKWNSLSVNAAGFSIDRQSWILDSDGKSLVYRLNGEGLPVNPLGRTGLRGKGALPRWGPNHYIFVVITRWQKTTLLAKDSNSLEFIALFTADQNHISLPGGFVSGENKFDVVRGLFKSEAESSFPWRSVEDMMQYFESCVTSSKSEESQSGVKCEVVERGYMDDPWNTDHAWREVELWSIHYEKEEEIAEKLQMNLSWRVITEDVFVKLPIGQAMLLQKITELYRPLVL</sequence>
<keyword evidence="4" id="KW-0109">Calcium transport</keyword>
<dbReference type="InterPro" id="IPR057366">
    <property type="entry name" value="TRPM-like"/>
</dbReference>
<accession>A0ABM1SW88</accession>
<evidence type="ECO:0000256" key="13">
    <source>
        <dbReference type="SAM" id="Phobius"/>
    </source>
</evidence>
<dbReference type="SUPFAM" id="SSF55811">
    <property type="entry name" value="Nudix"/>
    <property type="match status" value="1"/>
</dbReference>
<keyword evidence="2" id="KW-0813">Transport</keyword>
<keyword evidence="5" id="KW-0107">Calcium channel</keyword>
<dbReference type="GeneID" id="106464459"/>
<evidence type="ECO:0000256" key="5">
    <source>
        <dbReference type="ARBA" id="ARBA00022673"/>
    </source>
</evidence>
<keyword evidence="16" id="KW-1185">Reference proteome</keyword>
<proteinExistence type="predicted"/>
<evidence type="ECO:0000256" key="6">
    <source>
        <dbReference type="ARBA" id="ARBA00022692"/>
    </source>
</evidence>
<evidence type="ECO:0000256" key="2">
    <source>
        <dbReference type="ARBA" id="ARBA00022448"/>
    </source>
</evidence>
<evidence type="ECO:0000256" key="9">
    <source>
        <dbReference type="ARBA" id="ARBA00023065"/>
    </source>
</evidence>
<dbReference type="RefSeq" id="XP_022247894.1">
    <property type="nucleotide sequence ID" value="XM_022392186.1"/>
</dbReference>
<keyword evidence="7" id="KW-0106">Calcium</keyword>
<keyword evidence="10 13" id="KW-0472">Membrane</keyword>
<evidence type="ECO:0000313" key="17">
    <source>
        <dbReference type="RefSeq" id="XP_022247894.1"/>
    </source>
</evidence>
<feature type="transmembrane region" description="Helical" evidence="13">
    <location>
        <begin position="1004"/>
        <end position="1026"/>
    </location>
</feature>
<feature type="compositionally biased region" description="Polar residues" evidence="12">
    <location>
        <begin position="1"/>
        <end position="15"/>
    </location>
</feature>
<evidence type="ECO:0000256" key="11">
    <source>
        <dbReference type="ARBA" id="ARBA00023303"/>
    </source>
</evidence>
<keyword evidence="6 13" id="KW-0812">Transmembrane</keyword>
<dbReference type="InterPro" id="IPR015797">
    <property type="entry name" value="NUDIX_hydrolase-like_dom_sf"/>
</dbReference>
<dbReference type="PANTHER" id="PTHR13800">
    <property type="entry name" value="TRANSIENT RECEPTOR POTENTIAL CATION CHANNEL, SUBFAMILY M, MEMBER 6"/>
    <property type="match status" value="1"/>
</dbReference>
<evidence type="ECO:0000256" key="10">
    <source>
        <dbReference type="ARBA" id="ARBA00023136"/>
    </source>
</evidence>
<dbReference type="Gene3D" id="3.90.79.10">
    <property type="entry name" value="Nucleoside Triphosphate Pyrophosphohydrolase"/>
    <property type="match status" value="1"/>
</dbReference>
<evidence type="ECO:0000256" key="12">
    <source>
        <dbReference type="SAM" id="MobiDB-lite"/>
    </source>
</evidence>